<dbReference type="Pfam" id="PF01327">
    <property type="entry name" value="Pep_deformylase"/>
    <property type="match status" value="1"/>
</dbReference>
<dbReference type="PIRSF" id="PIRSF004749">
    <property type="entry name" value="Pep_def"/>
    <property type="match status" value="1"/>
</dbReference>
<dbReference type="PRINTS" id="PR01576">
    <property type="entry name" value="PDEFORMYLASE"/>
</dbReference>
<dbReference type="NCBIfam" id="NF006670">
    <property type="entry name" value="PRK09218.1"/>
    <property type="match status" value="1"/>
</dbReference>
<keyword evidence="4" id="KW-1185">Reference proteome</keyword>
<comment type="similarity">
    <text evidence="1">Belongs to the polypeptide deformylase family.</text>
</comment>
<evidence type="ECO:0000313" key="3">
    <source>
        <dbReference type="EMBL" id="QNM03150.1"/>
    </source>
</evidence>
<dbReference type="EMBL" id="CP060633">
    <property type="protein sequence ID" value="QNM03150.1"/>
    <property type="molecule type" value="Genomic_DNA"/>
</dbReference>
<sequence>MIKTIMRDPMFLAQKSENATEVDAQVVTDLLDTLRANLDHCVGMAANMIGVRKNIIAVAAGPFQFAMINPVITKKLRPYQTEEGCLSLEGVRPCTRYEEIEVDYLDSNFRKQHGKYTGWTAQIIQHEVDHCCGVVI</sequence>
<dbReference type="KEGG" id="ssun:H9Q77_03100"/>
<name>A0A7G9FX68_9FIRM</name>
<evidence type="ECO:0000256" key="1">
    <source>
        <dbReference type="ARBA" id="ARBA00010759"/>
    </source>
</evidence>
<dbReference type="GO" id="GO:0042586">
    <property type="term" value="F:peptide deformylase activity"/>
    <property type="evidence" value="ECO:0007669"/>
    <property type="project" value="UniProtKB-EC"/>
</dbReference>
<gene>
    <name evidence="3" type="ORF">H9Q77_03100</name>
</gene>
<dbReference type="PANTHER" id="PTHR10458:SF22">
    <property type="entry name" value="PEPTIDE DEFORMYLASE"/>
    <property type="match status" value="1"/>
</dbReference>
<evidence type="ECO:0000313" key="4">
    <source>
        <dbReference type="Proteomes" id="UP000515981"/>
    </source>
</evidence>
<dbReference type="RefSeq" id="WP_118693399.1">
    <property type="nucleotide sequence ID" value="NZ_CP060633.1"/>
</dbReference>
<evidence type="ECO:0000256" key="2">
    <source>
        <dbReference type="ARBA" id="ARBA00023004"/>
    </source>
</evidence>
<keyword evidence="3" id="KW-0378">Hydrolase</keyword>
<proteinExistence type="inferred from homology"/>
<organism evidence="3 4">
    <name type="scientific">Simiaoa sunii</name>
    <dbReference type="NCBI Taxonomy" id="2763672"/>
    <lineage>
        <taxon>Bacteria</taxon>
        <taxon>Bacillati</taxon>
        <taxon>Bacillota</taxon>
        <taxon>Clostridia</taxon>
        <taxon>Lachnospirales</taxon>
        <taxon>Lachnospiraceae</taxon>
        <taxon>Simiaoa</taxon>
    </lineage>
</organism>
<protein>
    <submittedName>
        <fullName evidence="3">Peptide deformylase</fullName>
        <ecNumber evidence="3">3.5.1.88</ecNumber>
    </submittedName>
</protein>
<dbReference type="EC" id="3.5.1.88" evidence="3"/>
<keyword evidence="2" id="KW-0408">Iron</keyword>
<dbReference type="Proteomes" id="UP000515981">
    <property type="component" value="Chromosome"/>
</dbReference>
<dbReference type="CDD" id="cd00487">
    <property type="entry name" value="Pep_deformylase"/>
    <property type="match status" value="1"/>
</dbReference>
<dbReference type="InterPro" id="IPR036821">
    <property type="entry name" value="Peptide_deformylase_sf"/>
</dbReference>
<dbReference type="InterPro" id="IPR023635">
    <property type="entry name" value="Peptide_deformylase"/>
</dbReference>
<reference evidence="3 4" key="1">
    <citation type="submission" date="2020-08" db="EMBL/GenBank/DDBJ databases">
        <authorList>
            <person name="Liu C."/>
            <person name="Sun Q."/>
        </authorList>
    </citation>
    <scope>NUCLEOTIDE SEQUENCE [LARGE SCALE GENOMIC DNA]</scope>
    <source>
        <strain evidence="3 4">NSJ-8</strain>
    </source>
</reference>
<dbReference type="AlphaFoldDB" id="A0A7G9FX68"/>
<dbReference type="Gene3D" id="3.90.45.10">
    <property type="entry name" value="Peptide deformylase"/>
    <property type="match status" value="1"/>
</dbReference>
<dbReference type="PANTHER" id="PTHR10458">
    <property type="entry name" value="PEPTIDE DEFORMYLASE"/>
    <property type="match status" value="1"/>
</dbReference>
<dbReference type="SUPFAM" id="SSF56420">
    <property type="entry name" value="Peptide deformylase"/>
    <property type="match status" value="1"/>
</dbReference>
<accession>A0A7G9FX68</accession>